<dbReference type="EMBL" id="BSNJ01000005">
    <property type="protein sequence ID" value="GLQ21653.1"/>
    <property type="molecule type" value="Genomic_DNA"/>
</dbReference>
<sequence>MSWKTRLQLSDLGPPERIEMICNGCGHVTKIHPGDPIIARYGQLYLDELERRARCRRSALKGQAGGCDATMELLLCSNEETHAFQAGIA</sequence>
<protein>
    <submittedName>
        <fullName evidence="1">Uncharacterized protein</fullName>
    </submittedName>
</protein>
<evidence type="ECO:0000313" key="1">
    <source>
        <dbReference type="EMBL" id="GLQ21653.1"/>
    </source>
</evidence>
<keyword evidence="2" id="KW-1185">Reference proteome</keyword>
<evidence type="ECO:0000313" key="2">
    <source>
        <dbReference type="Proteomes" id="UP001161390"/>
    </source>
</evidence>
<comment type="caution">
    <text evidence="1">The sequence shown here is derived from an EMBL/GenBank/DDBJ whole genome shotgun (WGS) entry which is preliminary data.</text>
</comment>
<gene>
    <name evidence="1" type="ORF">GCM10007854_26080</name>
</gene>
<organism evidence="1 2">
    <name type="scientific">Algimonas porphyrae</name>
    <dbReference type="NCBI Taxonomy" id="1128113"/>
    <lineage>
        <taxon>Bacteria</taxon>
        <taxon>Pseudomonadati</taxon>
        <taxon>Pseudomonadota</taxon>
        <taxon>Alphaproteobacteria</taxon>
        <taxon>Maricaulales</taxon>
        <taxon>Robiginitomaculaceae</taxon>
        <taxon>Algimonas</taxon>
    </lineage>
</organism>
<reference evidence="1" key="1">
    <citation type="journal article" date="2014" name="Int. J. Syst. Evol. Microbiol.">
        <title>Complete genome of a new Firmicutes species belonging to the dominant human colonic microbiota ('Ruminococcus bicirculans') reveals two chromosomes and a selective capacity to utilize plant glucans.</title>
        <authorList>
            <consortium name="NISC Comparative Sequencing Program"/>
            <person name="Wegmann U."/>
            <person name="Louis P."/>
            <person name="Goesmann A."/>
            <person name="Henrissat B."/>
            <person name="Duncan S.H."/>
            <person name="Flint H.J."/>
        </authorList>
    </citation>
    <scope>NUCLEOTIDE SEQUENCE</scope>
    <source>
        <strain evidence="1">NBRC 108216</strain>
    </source>
</reference>
<dbReference type="Proteomes" id="UP001161390">
    <property type="component" value="Unassembled WGS sequence"/>
</dbReference>
<dbReference type="RefSeq" id="WP_284373412.1">
    <property type="nucleotide sequence ID" value="NZ_BSNJ01000005.1"/>
</dbReference>
<reference evidence="1" key="2">
    <citation type="submission" date="2023-01" db="EMBL/GenBank/DDBJ databases">
        <title>Draft genome sequence of Algimonas porphyrae strain NBRC 108216.</title>
        <authorList>
            <person name="Sun Q."/>
            <person name="Mori K."/>
        </authorList>
    </citation>
    <scope>NUCLEOTIDE SEQUENCE</scope>
    <source>
        <strain evidence="1">NBRC 108216</strain>
    </source>
</reference>
<accession>A0ABQ5V471</accession>
<name>A0ABQ5V471_9PROT</name>
<proteinExistence type="predicted"/>